<dbReference type="PRINTS" id="PR00169">
    <property type="entry name" value="KCHANNEL"/>
</dbReference>
<proteinExistence type="predicted"/>
<dbReference type="GeneTree" id="ENSGT00940000159740"/>
<dbReference type="PANTHER" id="PTHR11537">
    <property type="entry name" value="VOLTAGE-GATED POTASSIUM CHANNEL"/>
    <property type="match status" value="1"/>
</dbReference>
<keyword evidence="9" id="KW-0406">Ion transport</keyword>
<dbReference type="OrthoDB" id="296522at2759"/>
<name>G3N7F3_GASAC</name>
<dbReference type="InterPro" id="IPR003971">
    <property type="entry name" value="K_chnl_volt-dep_Kv5/Kv9"/>
</dbReference>
<dbReference type="GO" id="GO:0051260">
    <property type="term" value="P:protein homooligomerization"/>
    <property type="evidence" value="ECO:0007669"/>
    <property type="project" value="InterPro"/>
</dbReference>
<dbReference type="Pfam" id="PF02214">
    <property type="entry name" value="BTB_2"/>
    <property type="match status" value="1"/>
</dbReference>
<feature type="domain" description="BTB" evidence="13">
    <location>
        <begin position="41"/>
        <end position="149"/>
    </location>
</feature>
<dbReference type="Pfam" id="PF00520">
    <property type="entry name" value="Ion_trans"/>
    <property type="match status" value="1"/>
</dbReference>
<dbReference type="AlphaFoldDB" id="G3N7F3"/>
<dbReference type="PRINTS" id="PR01494">
    <property type="entry name" value="KV9CHANNEL"/>
</dbReference>
<evidence type="ECO:0000313" key="15">
    <source>
        <dbReference type="Proteomes" id="UP000007635"/>
    </source>
</evidence>
<evidence type="ECO:0000256" key="1">
    <source>
        <dbReference type="ARBA" id="ARBA00004141"/>
    </source>
</evidence>
<organism evidence="14 15">
    <name type="scientific">Gasterosteus aculeatus aculeatus</name>
    <name type="common">three-spined stickleback</name>
    <dbReference type="NCBI Taxonomy" id="481459"/>
    <lineage>
        <taxon>Eukaryota</taxon>
        <taxon>Metazoa</taxon>
        <taxon>Chordata</taxon>
        <taxon>Craniata</taxon>
        <taxon>Vertebrata</taxon>
        <taxon>Euteleostomi</taxon>
        <taxon>Actinopterygii</taxon>
        <taxon>Neopterygii</taxon>
        <taxon>Teleostei</taxon>
        <taxon>Neoteleostei</taxon>
        <taxon>Acanthomorphata</taxon>
        <taxon>Eupercaria</taxon>
        <taxon>Perciformes</taxon>
        <taxon>Cottioidei</taxon>
        <taxon>Gasterosteales</taxon>
        <taxon>Gasterosteidae</taxon>
        <taxon>Gasterosteus</taxon>
    </lineage>
</organism>
<reference evidence="14" key="2">
    <citation type="submission" date="2025-08" db="UniProtKB">
        <authorList>
            <consortium name="Ensembl"/>
        </authorList>
    </citation>
    <scope>IDENTIFICATION</scope>
</reference>
<evidence type="ECO:0000256" key="10">
    <source>
        <dbReference type="ARBA" id="ARBA00023136"/>
    </source>
</evidence>
<dbReference type="Gene3D" id="3.30.710.10">
    <property type="entry name" value="Potassium Channel Kv1.1, Chain A"/>
    <property type="match status" value="1"/>
</dbReference>
<keyword evidence="7" id="KW-0630">Potassium</keyword>
<feature type="transmembrane region" description="Helical" evidence="12">
    <location>
        <begin position="199"/>
        <end position="219"/>
    </location>
</feature>
<dbReference type="InterPro" id="IPR028325">
    <property type="entry name" value="VG_K_chnl"/>
</dbReference>
<dbReference type="InParanoid" id="G3N7F3"/>
<keyword evidence="5" id="KW-0631">Potassium channel</keyword>
<reference evidence="14 15" key="1">
    <citation type="journal article" date="2021" name="G3 (Bethesda)">
        <title>Improved contiguity of the threespine stickleback genome using long-read sequencing.</title>
        <authorList>
            <person name="Nath S."/>
            <person name="Shaw D.E."/>
            <person name="White M.A."/>
        </authorList>
    </citation>
    <scope>NUCLEOTIDE SEQUENCE [LARGE SCALE GENOMIC DNA]</scope>
    <source>
        <strain evidence="14 15">Lake Benthic</strain>
    </source>
</reference>
<dbReference type="GO" id="GO:0005249">
    <property type="term" value="F:voltage-gated potassium channel activity"/>
    <property type="evidence" value="ECO:0007669"/>
    <property type="project" value="InterPro"/>
</dbReference>
<evidence type="ECO:0000256" key="6">
    <source>
        <dbReference type="ARBA" id="ARBA00022882"/>
    </source>
</evidence>
<evidence type="ECO:0000313" key="14">
    <source>
        <dbReference type="Ensembl" id="ENSGACP00000001233.3"/>
    </source>
</evidence>
<sequence length="467" mass="51982">MSPPHSLAAGAEPYKDTPSPVSLDSSVFFSETTSSVSDPLDFFVVNVGGSRFVLSRELLAPHPETRLGKLARCTRGSALELCDDADPPGNEFFFDRNSQTFQYVMNFYQTGDLHVREELCEISFLQEIQYWGIDELCIAPCCRERYSRRKEQKENLDVRPRFEPEVGDEDFAGALCPALRRRLWDLLEKPESSRAARTFGCLSIAFVVVSVVNMVLISLDLGEDFVAALLFDALELACVAWFTGELALRFLCARDKCHFGRSVLNVIDLLAILPFYVTLAVEKLRGGSVVLENAGRVVQVLRLLRSLRLLKLGRHSTEGQNPSVWPSTCSRFHLDGIRDELSPVLVCVRPQVAGLDHRSMLRGGRPAAPLPRCRHLHIRSGGFHSGERPPGHHLQQRAGRLVVGHHVHDHGGLRGHAARHGGGESARLPLHPVWNPHPVAPHRHRQRALLRLLRRAEGQGGGGAARY</sequence>
<comment type="subcellular location">
    <subcellularLocation>
        <location evidence="1">Membrane</location>
        <topology evidence="1">Multi-pass membrane protein</topology>
    </subcellularLocation>
</comment>
<keyword evidence="10 12" id="KW-0472">Membrane</keyword>
<evidence type="ECO:0000256" key="2">
    <source>
        <dbReference type="ARBA" id="ARBA00022448"/>
    </source>
</evidence>
<keyword evidence="4 12" id="KW-0812">Transmembrane</keyword>
<keyword evidence="8 12" id="KW-1133">Transmembrane helix</keyword>
<dbReference type="InterPro" id="IPR003131">
    <property type="entry name" value="T1-type_BTB"/>
</dbReference>
<dbReference type="InterPro" id="IPR000210">
    <property type="entry name" value="BTB/POZ_dom"/>
</dbReference>
<dbReference type="InterPro" id="IPR027359">
    <property type="entry name" value="Volt_channel_dom_sf"/>
</dbReference>
<evidence type="ECO:0000256" key="9">
    <source>
        <dbReference type="ARBA" id="ARBA00023065"/>
    </source>
</evidence>
<feature type="transmembrane region" description="Helical" evidence="12">
    <location>
        <begin position="225"/>
        <end position="251"/>
    </location>
</feature>
<evidence type="ECO:0000256" key="8">
    <source>
        <dbReference type="ARBA" id="ARBA00022989"/>
    </source>
</evidence>
<keyword evidence="2" id="KW-0813">Transport</keyword>
<dbReference type="eggNOG" id="KOG3713">
    <property type="taxonomic scope" value="Eukaryota"/>
</dbReference>
<dbReference type="GO" id="GO:0008076">
    <property type="term" value="C:voltage-gated potassium channel complex"/>
    <property type="evidence" value="ECO:0007669"/>
    <property type="project" value="InterPro"/>
</dbReference>
<reference evidence="14" key="3">
    <citation type="submission" date="2025-09" db="UniProtKB">
        <authorList>
            <consortium name="Ensembl"/>
        </authorList>
    </citation>
    <scope>IDENTIFICATION</scope>
</reference>
<accession>G3N7F3</accession>
<dbReference type="Gene3D" id="1.20.120.350">
    <property type="entry name" value="Voltage-gated potassium channels. Chain C"/>
    <property type="match status" value="1"/>
</dbReference>
<dbReference type="PANTHER" id="PTHR11537:SF38">
    <property type="entry name" value="POTASSIUM VOLTAGE-GATED CHANNEL SUBFAMILY V MEMBER 1"/>
    <property type="match status" value="1"/>
</dbReference>
<keyword evidence="3" id="KW-0633">Potassium transport</keyword>
<evidence type="ECO:0000256" key="5">
    <source>
        <dbReference type="ARBA" id="ARBA00022826"/>
    </source>
</evidence>
<protein>
    <submittedName>
        <fullName evidence="14">Potassium voltage-gated channel modifier subfamily V member 1</fullName>
    </submittedName>
</protein>
<dbReference type="InterPro" id="IPR011333">
    <property type="entry name" value="SKP1/BTB/POZ_sf"/>
</dbReference>
<evidence type="ECO:0000256" key="11">
    <source>
        <dbReference type="ARBA" id="ARBA00023303"/>
    </source>
</evidence>
<evidence type="ECO:0000256" key="12">
    <source>
        <dbReference type="SAM" id="Phobius"/>
    </source>
</evidence>
<evidence type="ECO:0000256" key="4">
    <source>
        <dbReference type="ARBA" id="ARBA00022692"/>
    </source>
</evidence>
<dbReference type="STRING" id="69293.ENSGACP00000001233"/>
<dbReference type="OMA" id="SGGDEFW"/>
<keyword evidence="6" id="KW-0851">Voltage-gated channel</keyword>
<dbReference type="InterPro" id="IPR005821">
    <property type="entry name" value="Ion_trans_dom"/>
</dbReference>
<evidence type="ECO:0000259" key="13">
    <source>
        <dbReference type="SMART" id="SM00225"/>
    </source>
</evidence>
<evidence type="ECO:0000256" key="7">
    <source>
        <dbReference type="ARBA" id="ARBA00022958"/>
    </source>
</evidence>
<dbReference type="Ensembl" id="ENSGACT00000001234.3">
    <property type="protein sequence ID" value="ENSGACP00000001233.3"/>
    <property type="gene ID" value="ENSGACG00000000950.3"/>
</dbReference>
<dbReference type="SUPFAM" id="SSF81324">
    <property type="entry name" value="Voltage-gated potassium channels"/>
    <property type="match status" value="1"/>
</dbReference>
<dbReference type="GO" id="GO:0001508">
    <property type="term" value="P:action potential"/>
    <property type="evidence" value="ECO:0007669"/>
    <property type="project" value="TreeGrafter"/>
</dbReference>
<dbReference type="Proteomes" id="UP000007635">
    <property type="component" value="Chromosome XX"/>
</dbReference>
<keyword evidence="15" id="KW-1185">Reference proteome</keyword>
<dbReference type="SMART" id="SM00225">
    <property type="entry name" value="BTB"/>
    <property type="match status" value="1"/>
</dbReference>
<evidence type="ECO:0000256" key="3">
    <source>
        <dbReference type="ARBA" id="ARBA00022538"/>
    </source>
</evidence>
<dbReference type="SUPFAM" id="SSF54695">
    <property type="entry name" value="POZ domain"/>
    <property type="match status" value="1"/>
</dbReference>
<feature type="transmembrane region" description="Helical" evidence="12">
    <location>
        <begin position="263"/>
        <end position="281"/>
    </location>
</feature>
<keyword evidence="11" id="KW-0407">Ion channel</keyword>